<proteinExistence type="predicted"/>
<geneLocation type="plasmid" evidence="1 2">
    <name>unnamed1</name>
</geneLocation>
<evidence type="ECO:0000313" key="2">
    <source>
        <dbReference type="Proteomes" id="UP001225788"/>
    </source>
</evidence>
<dbReference type="Proteomes" id="UP001225788">
    <property type="component" value="Plasmid unnamed1"/>
</dbReference>
<protein>
    <submittedName>
        <fullName evidence="1">Uncharacterized protein</fullName>
    </submittedName>
</protein>
<gene>
    <name evidence="1" type="ORF">Q9315_23905</name>
</gene>
<evidence type="ECO:0000313" key="1">
    <source>
        <dbReference type="EMBL" id="WLS05203.1"/>
    </source>
</evidence>
<dbReference type="RefSeq" id="WP_306161669.1">
    <property type="nucleotide sequence ID" value="NZ_CP132315.1"/>
</dbReference>
<sequence length="147" mass="17246">MLKFDQTQFDAAIINDPDRLASIAADELFAKNALYADMPYEVRLLLAEAALDEARRWGMNTVPSLLRFVELMVEMTPRFFEFSPFDTLLSRTDLSPDEKTQILMGDESLPHWRRVLKDVDDRNDWHVDYWDEKVDWSRVQHLNPAVN</sequence>
<accession>A0ABY9K9H8</accession>
<organism evidence="1 2">
    <name type="scientific">Shinella oryzae</name>
    <dbReference type="NCBI Taxonomy" id="2871820"/>
    <lineage>
        <taxon>Bacteria</taxon>
        <taxon>Pseudomonadati</taxon>
        <taxon>Pseudomonadota</taxon>
        <taxon>Alphaproteobacteria</taxon>
        <taxon>Hyphomicrobiales</taxon>
        <taxon>Rhizobiaceae</taxon>
        <taxon>Shinella</taxon>
    </lineage>
</organism>
<reference evidence="1 2" key="1">
    <citation type="submission" date="2023-08" db="EMBL/GenBank/DDBJ databases">
        <title>Pathogen: clinical or host-associated sample.</title>
        <authorList>
            <person name="Hergert J."/>
            <person name="Casey R."/>
            <person name="Wagner J."/>
            <person name="Young E.L."/>
            <person name="Oakeson K.F."/>
        </authorList>
    </citation>
    <scope>NUCLEOTIDE SEQUENCE [LARGE SCALE GENOMIC DNA]</scope>
    <source>
        <strain evidence="1 2">UPHL-collab-2</strain>
        <plasmid evidence="1 2">unnamed1</plasmid>
    </source>
</reference>
<keyword evidence="1" id="KW-0614">Plasmid</keyword>
<name>A0ABY9K9H8_9HYPH</name>
<keyword evidence="2" id="KW-1185">Reference proteome</keyword>
<dbReference type="EMBL" id="CP132315">
    <property type="protein sequence ID" value="WLS05203.1"/>
    <property type="molecule type" value="Genomic_DNA"/>
</dbReference>